<feature type="signal peptide" evidence="1">
    <location>
        <begin position="1"/>
        <end position="24"/>
    </location>
</feature>
<protein>
    <recommendedName>
        <fullName evidence="4">Secreted protein</fullName>
    </recommendedName>
</protein>
<keyword evidence="1" id="KW-0732">Signal</keyword>
<comment type="caution">
    <text evidence="2">The sequence shown here is derived from an EMBL/GenBank/DDBJ whole genome shotgun (WGS) entry which is preliminary data.</text>
</comment>
<evidence type="ECO:0000313" key="3">
    <source>
        <dbReference type="Proteomes" id="UP000815325"/>
    </source>
</evidence>
<reference evidence="2" key="1">
    <citation type="submission" date="2017-08" db="EMBL/GenBank/DDBJ databases">
        <authorList>
            <person name="Polle J.E."/>
            <person name="Barry K."/>
            <person name="Cushman J."/>
            <person name="Schmutz J."/>
            <person name="Tran D."/>
            <person name="Hathwaick L.T."/>
            <person name="Yim W.C."/>
            <person name="Jenkins J."/>
            <person name="Mckie-Krisberg Z.M."/>
            <person name="Prochnik S."/>
            <person name="Lindquist E."/>
            <person name="Dockter R.B."/>
            <person name="Adam C."/>
            <person name="Molina H."/>
            <person name="Bunkerborg J."/>
            <person name="Jin E."/>
            <person name="Buchheim M."/>
            <person name="Magnuson J."/>
        </authorList>
    </citation>
    <scope>NUCLEOTIDE SEQUENCE</scope>
    <source>
        <strain evidence="2">CCAP 19/18</strain>
    </source>
</reference>
<proteinExistence type="predicted"/>
<gene>
    <name evidence="2" type="ORF">DUNSADRAFT_9407</name>
</gene>
<evidence type="ECO:0000256" key="1">
    <source>
        <dbReference type="SAM" id="SignalP"/>
    </source>
</evidence>
<sequence length="135" mass="15330">MSLHATLFAAFFWLPILRLSTVSNQPGGCRETFSCHCACKRLSKHFPIPNQTLSTKLPIISAGWSGYKRSASDELYHASWNEQVQGTTDIRLPFAATILEANSEVLEDPSRLLHPDTVTWILRARASKHELRRYF</sequence>
<feature type="chain" id="PRO_5045638138" description="Secreted protein" evidence="1">
    <location>
        <begin position="25"/>
        <end position="135"/>
    </location>
</feature>
<accession>A0ABQ7GHI3</accession>
<name>A0ABQ7GHI3_DUNSA</name>
<keyword evidence="3" id="KW-1185">Reference proteome</keyword>
<evidence type="ECO:0000313" key="2">
    <source>
        <dbReference type="EMBL" id="KAF5834057.1"/>
    </source>
</evidence>
<dbReference type="EMBL" id="MU069777">
    <property type="protein sequence ID" value="KAF5834057.1"/>
    <property type="molecule type" value="Genomic_DNA"/>
</dbReference>
<dbReference type="Proteomes" id="UP000815325">
    <property type="component" value="Unassembled WGS sequence"/>
</dbReference>
<organism evidence="2 3">
    <name type="scientific">Dunaliella salina</name>
    <name type="common">Green alga</name>
    <name type="synonym">Protococcus salinus</name>
    <dbReference type="NCBI Taxonomy" id="3046"/>
    <lineage>
        <taxon>Eukaryota</taxon>
        <taxon>Viridiplantae</taxon>
        <taxon>Chlorophyta</taxon>
        <taxon>core chlorophytes</taxon>
        <taxon>Chlorophyceae</taxon>
        <taxon>CS clade</taxon>
        <taxon>Chlamydomonadales</taxon>
        <taxon>Dunaliellaceae</taxon>
        <taxon>Dunaliella</taxon>
    </lineage>
</organism>
<evidence type="ECO:0008006" key="4">
    <source>
        <dbReference type="Google" id="ProtNLM"/>
    </source>
</evidence>